<sequence>MKNVFFQNNIAWKYSMFLIFLFISNVFISSCSDDEVDNPIKGTHWMIVEDVVSLQTGDEMTINPIFSSTEAENLEYVWTSSDPEILKIIEDNGTNVKVEGMKAGKAFIKVESPGETKRLSKVISVTVKQSPLRILAIGNSFSQDAVEQYLYELLKAEGIEAVIGNMYIGGCSLETHWANANGNQAKYSYRKIENGSKTTKANTTLEAALKDDKWDYISLQQVSGKSGQYDTYKPYLSNLVNYVKGRAINKYMKLMLHQTWAYASYSNHADFKNYDNDQMTMYRAIVNAVNEAASDQKINIIIPAGTAIQNGRTSFIGDNFTRLDNGDATRYYHLETTYGRYTAACVWFEKITGKNVVGNTYAPKGLDEKTIKVAQTAAHMAVQSPNTVTELVDLKKRVDSDVLTAPIYVDFGSPTITSATPWNNYTSSVSAAPLLLSDAKANATNVSVRVAGGFTSVYNGTSGEPDKVMVADEVEFPMSAWKDGIIVSGTANAGDTEPATVEVTGLSSANKYNFTILAVRFGGSKAARTSEYTLKGKNTIGPKEIRTGLKLGTNDGEYATFEEVPYGEYITKFENVEPTADGKVVIEVVGLSGAATEGHLNALSIRQVQ</sequence>
<gene>
    <name evidence="2" type="ORF">BacF7301_03275</name>
</gene>
<name>A0A6H0KIG4_9BACE</name>
<protein>
    <submittedName>
        <fullName evidence="2">DUF4886 domain-containing protein</fullName>
    </submittedName>
</protein>
<dbReference type="Gene3D" id="2.60.40.1080">
    <property type="match status" value="1"/>
</dbReference>
<dbReference type="InterPro" id="IPR032616">
    <property type="entry name" value="DUF4886"/>
</dbReference>
<evidence type="ECO:0000313" key="3">
    <source>
        <dbReference type="Proteomes" id="UP000501780"/>
    </source>
</evidence>
<dbReference type="RefSeq" id="WP_167960162.1">
    <property type="nucleotide sequence ID" value="NZ_CP050831.1"/>
</dbReference>
<keyword evidence="3" id="KW-1185">Reference proteome</keyword>
<dbReference type="Proteomes" id="UP000501780">
    <property type="component" value="Chromosome"/>
</dbReference>
<accession>A0A6H0KIG4</accession>
<dbReference type="AlphaFoldDB" id="A0A6H0KIG4"/>
<dbReference type="InterPro" id="IPR036514">
    <property type="entry name" value="SGNH_hydro_sf"/>
</dbReference>
<proteinExistence type="predicted"/>
<evidence type="ECO:0000259" key="1">
    <source>
        <dbReference type="Pfam" id="PF16227"/>
    </source>
</evidence>
<dbReference type="KEGG" id="bfc:BacF7301_03275"/>
<dbReference type="GO" id="GO:0016788">
    <property type="term" value="F:hydrolase activity, acting on ester bonds"/>
    <property type="evidence" value="ECO:0007669"/>
    <property type="project" value="UniProtKB-ARBA"/>
</dbReference>
<organism evidence="2 3">
    <name type="scientific">Bacteroides faecium</name>
    <dbReference type="NCBI Taxonomy" id="2715212"/>
    <lineage>
        <taxon>Bacteria</taxon>
        <taxon>Pseudomonadati</taxon>
        <taxon>Bacteroidota</taxon>
        <taxon>Bacteroidia</taxon>
        <taxon>Bacteroidales</taxon>
        <taxon>Bacteroidaceae</taxon>
        <taxon>Bacteroides</taxon>
    </lineage>
</organism>
<feature type="domain" description="DUF4886" evidence="1">
    <location>
        <begin position="133"/>
        <end position="381"/>
    </location>
</feature>
<dbReference type="Pfam" id="PF16227">
    <property type="entry name" value="DUF4886"/>
    <property type="match status" value="1"/>
</dbReference>
<evidence type="ECO:0000313" key="2">
    <source>
        <dbReference type="EMBL" id="QIU93224.1"/>
    </source>
</evidence>
<dbReference type="Gene3D" id="3.40.50.1110">
    <property type="entry name" value="SGNH hydrolase"/>
    <property type="match status" value="1"/>
</dbReference>
<dbReference type="PROSITE" id="PS51257">
    <property type="entry name" value="PROKAR_LIPOPROTEIN"/>
    <property type="match status" value="1"/>
</dbReference>
<dbReference type="EMBL" id="CP050831">
    <property type="protein sequence ID" value="QIU93224.1"/>
    <property type="molecule type" value="Genomic_DNA"/>
</dbReference>
<reference evidence="2 3" key="1">
    <citation type="submission" date="2020-03" db="EMBL/GenBank/DDBJ databases">
        <title>Genomic analysis of Bacteroides faecium CBA7301.</title>
        <authorList>
            <person name="Kim J."/>
            <person name="Roh S.W."/>
        </authorList>
    </citation>
    <scope>NUCLEOTIDE SEQUENCE [LARGE SCALE GENOMIC DNA]</scope>
    <source>
        <strain evidence="2 3">CBA7301</strain>
    </source>
</reference>